<reference evidence="2 3" key="1">
    <citation type="submission" date="2020-07" db="EMBL/GenBank/DDBJ databases">
        <title>Complete genome and description of Corynebacterium incognita strain Marseille-Q3630 sp. nov.</title>
        <authorList>
            <person name="Boxberger M."/>
        </authorList>
    </citation>
    <scope>NUCLEOTIDE SEQUENCE [LARGE SCALE GENOMIC DNA]</scope>
    <source>
        <strain evidence="2 3">Marseille-Q3630</strain>
    </source>
</reference>
<name>A0A7G7CRN8_9CORY</name>
<gene>
    <name evidence="2" type="ORF">H0194_04550</name>
</gene>
<protein>
    <recommendedName>
        <fullName evidence="1">DUF7426 domain-containing protein</fullName>
    </recommendedName>
</protein>
<keyword evidence="3" id="KW-1185">Reference proteome</keyword>
<dbReference type="EMBL" id="CP059404">
    <property type="protein sequence ID" value="QNE90254.1"/>
    <property type="molecule type" value="Genomic_DNA"/>
</dbReference>
<evidence type="ECO:0000313" key="2">
    <source>
        <dbReference type="EMBL" id="QNE90254.1"/>
    </source>
</evidence>
<proteinExistence type="predicted"/>
<evidence type="ECO:0000313" key="3">
    <source>
        <dbReference type="Proteomes" id="UP000515743"/>
    </source>
</evidence>
<organism evidence="2 3">
    <name type="scientific">Corynebacterium incognita</name>
    <dbReference type="NCBI Taxonomy" id="2754725"/>
    <lineage>
        <taxon>Bacteria</taxon>
        <taxon>Bacillati</taxon>
        <taxon>Actinomycetota</taxon>
        <taxon>Actinomycetes</taxon>
        <taxon>Mycobacteriales</taxon>
        <taxon>Corynebacteriaceae</taxon>
        <taxon>Corynebacterium</taxon>
    </lineage>
</organism>
<dbReference type="Proteomes" id="UP000515743">
    <property type="component" value="Chromosome"/>
</dbReference>
<accession>A0A7G7CRN8</accession>
<dbReference type="KEGG" id="cik:H0194_04550"/>
<evidence type="ECO:0000259" key="1">
    <source>
        <dbReference type="Pfam" id="PF24201"/>
    </source>
</evidence>
<dbReference type="Pfam" id="PF24201">
    <property type="entry name" value="DUF7426"/>
    <property type="match status" value="1"/>
</dbReference>
<feature type="domain" description="DUF7426" evidence="1">
    <location>
        <begin position="2"/>
        <end position="139"/>
    </location>
</feature>
<sequence>MRDLRDFYDPHLYLPINGKTYTVKAPTAELGLRIKRHTVDPDSDPSQEIRFIAELLGATYDEDTDTMAGGLWDELNADGVPYTEILHVGNTAMAHYGVSPEFGEMWWETRLGKEHLPLLPEAMEQWELEKQQAAKKTSRKKTTS</sequence>
<dbReference type="RefSeq" id="WP_185176627.1">
    <property type="nucleotide sequence ID" value="NZ_CP059404.1"/>
</dbReference>
<dbReference type="AlphaFoldDB" id="A0A7G7CRN8"/>
<dbReference type="InterPro" id="IPR055849">
    <property type="entry name" value="DUF7426"/>
</dbReference>